<keyword evidence="4" id="KW-0798">TonB box</keyword>
<dbReference type="Pfam" id="PF07715">
    <property type="entry name" value="Plug"/>
    <property type="match status" value="1"/>
</dbReference>
<keyword evidence="8" id="KW-0675">Receptor</keyword>
<dbReference type="Proteomes" id="UP000315889">
    <property type="component" value="Unassembled WGS sequence"/>
</dbReference>
<dbReference type="GO" id="GO:0009279">
    <property type="term" value="C:cell outer membrane"/>
    <property type="evidence" value="ECO:0007669"/>
    <property type="project" value="UniProtKB-SubCell"/>
</dbReference>
<dbReference type="AlphaFoldDB" id="A0A520MIB4"/>
<comment type="similarity">
    <text evidence="4">Belongs to the TonB-dependent receptor family.</text>
</comment>
<feature type="signal peptide" evidence="5">
    <location>
        <begin position="1"/>
        <end position="25"/>
    </location>
</feature>
<feature type="chain" id="PRO_5021946198" evidence="5">
    <location>
        <begin position="26"/>
        <end position="992"/>
    </location>
</feature>
<evidence type="ECO:0000256" key="5">
    <source>
        <dbReference type="SAM" id="SignalP"/>
    </source>
</evidence>
<dbReference type="InterPro" id="IPR012910">
    <property type="entry name" value="Plug_dom"/>
</dbReference>
<dbReference type="PANTHER" id="PTHR40980:SF3">
    <property type="entry name" value="TONB-DEPENDENT RECEPTOR-LIKE BETA-BARREL DOMAIN-CONTAINING PROTEIN"/>
    <property type="match status" value="1"/>
</dbReference>
<evidence type="ECO:0000256" key="1">
    <source>
        <dbReference type="ARBA" id="ARBA00004442"/>
    </source>
</evidence>
<comment type="subcellular location">
    <subcellularLocation>
        <location evidence="1 4">Cell outer membrane</location>
    </subcellularLocation>
</comment>
<sequence>MVFRKSLLSSSVALALVGTYSPAFAQDDEAVIEEIIVEGGIRGSLKASMDIKRDSMGVVDAISAEDIGKFPDANLAESLQRITGVSISRSRGEGSQVTVRGFGPEYNLVTLNGRQMPTHNGASRSFDFGDLASEGVAGVQVYKTGRADVPSGGVGSTINISTPKPLEADSVGSISVKAVNDTSRRGDDDGHLGQLTPEFSGIYMDTFAEGSIGIAVIASQQERENGVNAASVGGYYTRTGDGADQKLANNDAQVNRPTTADANYSLPQSMAYNIAEYRSKRTNGQVVIQMAPSDSVTMTLDYIQSEMDLERSYSDLSAWFSNTAAVSQSSEWTDGPIAAPLYYQETVDNNDFAMGTGEDGRKNKNKSLGLNFDWQVNDELVLNFDWHDSSAETGANSPNGTSSLITMASFNKVGQTFITGYDMPVMLLDLNSGGETNRPLYKNDMIITGSAFRNDAALMNIEQTKFSGTWDFSDESSIDFGVQLSDVDNKAVSNFVQLNNWGGSTNPGDLADIVIRSSVEGQFDQLSGHDYEGIQTEYMTASLDDLIAAGEASYIASGADYEAIGDCGTGYCASTEWSGNNVSGYSNIFTLEESIAAYIRYNLNTEVAGMPVNVHMGLRYEETDITSQAVTSEYEGTSWAKAGNEAYLVPKVGGGEPTAYLGNYDMVLPSFDFDIEIVEDVVLRASFSETITRPSYNDIKGGLTANSTQFYANQNAFASSGNPDLEPILSRNIDLSAEWYYGEGSYLSVGYFDKDVDKFIGSGIAERSLGAIPNIIGGTLWNQAVAESGLDPNQYTVVAQYILDNYQDSPYVDGDTITGAPGDPDLIWTVTQPVNQKKARVDGIEINLQHFFGESGYGFIANATFADADVGYDNMRFDEGQFVLNGLSDSANLVGVYDKDGLSVRLAYNWRDDFLAGAGQGQGTNTNPTNVEAYGQLDLGITYEYNDRLTIYASGLNITDETVRVYGKTKDLVLQAVQGGPRYDLAIRYKLF</sequence>
<comment type="caution">
    <text evidence="8">The sequence shown here is derived from an EMBL/GenBank/DDBJ whole genome shotgun (WGS) entry which is preliminary data.</text>
</comment>
<dbReference type="EMBL" id="SHBP01000002">
    <property type="protein sequence ID" value="RZO20976.1"/>
    <property type="molecule type" value="Genomic_DNA"/>
</dbReference>
<evidence type="ECO:0000313" key="9">
    <source>
        <dbReference type="Proteomes" id="UP000315889"/>
    </source>
</evidence>
<accession>A0A520MIB4</accession>
<name>A0A520MIB4_9GAMM</name>
<feature type="domain" description="TonB-dependent receptor-like beta-barrel" evidence="6">
    <location>
        <begin position="452"/>
        <end position="958"/>
    </location>
</feature>
<proteinExistence type="inferred from homology"/>
<keyword evidence="2 4" id="KW-0472">Membrane</keyword>
<feature type="domain" description="TonB-dependent receptor plug" evidence="7">
    <location>
        <begin position="52"/>
        <end position="150"/>
    </location>
</feature>
<dbReference type="PANTHER" id="PTHR40980">
    <property type="entry name" value="PLUG DOMAIN-CONTAINING PROTEIN"/>
    <property type="match status" value="1"/>
</dbReference>
<dbReference type="InterPro" id="IPR010104">
    <property type="entry name" value="TonB_rcpt_bac"/>
</dbReference>
<evidence type="ECO:0000313" key="8">
    <source>
        <dbReference type="EMBL" id="RZO20976.1"/>
    </source>
</evidence>
<evidence type="ECO:0000259" key="6">
    <source>
        <dbReference type="Pfam" id="PF00593"/>
    </source>
</evidence>
<evidence type="ECO:0000256" key="4">
    <source>
        <dbReference type="RuleBase" id="RU003357"/>
    </source>
</evidence>
<evidence type="ECO:0000259" key="7">
    <source>
        <dbReference type="Pfam" id="PF07715"/>
    </source>
</evidence>
<dbReference type="InterPro" id="IPR037066">
    <property type="entry name" value="Plug_dom_sf"/>
</dbReference>
<dbReference type="Pfam" id="PF00593">
    <property type="entry name" value="TonB_dep_Rec_b-barrel"/>
    <property type="match status" value="1"/>
</dbReference>
<dbReference type="Gene3D" id="2.40.170.20">
    <property type="entry name" value="TonB-dependent receptor, beta-barrel domain"/>
    <property type="match status" value="1"/>
</dbReference>
<dbReference type="SUPFAM" id="SSF56935">
    <property type="entry name" value="Porins"/>
    <property type="match status" value="1"/>
</dbReference>
<dbReference type="Gene3D" id="2.170.130.10">
    <property type="entry name" value="TonB-dependent receptor, plug domain"/>
    <property type="match status" value="1"/>
</dbReference>
<dbReference type="NCBIfam" id="TIGR01782">
    <property type="entry name" value="TonB-Xanth-Caul"/>
    <property type="match status" value="1"/>
</dbReference>
<evidence type="ECO:0000256" key="2">
    <source>
        <dbReference type="ARBA" id="ARBA00023136"/>
    </source>
</evidence>
<protein>
    <submittedName>
        <fullName evidence="8">TonB-dependent receptor</fullName>
    </submittedName>
</protein>
<gene>
    <name evidence="8" type="ORF">EVB03_01730</name>
</gene>
<reference evidence="8 9" key="1">
    <citation type="submission" date="2019-02" db="EMBL/GenBank/DDBJ databases">
        <title>Prokaryotic population dynamics and viral predation in marine succession experiment using metagenomics: the confinement effect.</title>
        <authorList>
            <person name="Haro-Moreno J.M."/>
            <person name="Rodriguez-Valera F."/>
            <person name="Lopez-Perez M."/>
        </authorList>
    </citation>
    <scope>NUCLEOTIDE SEQUENCE [LARGE SCALE GENOMIC DNA]</scope>
    <source>
        <strain evidence="8">MED-G170</strain>
    </source>
</reference>
<keyword evidence="3" id="KW-0998">Cell outer membrane</keyword>
<keyword evidence="5" id="KW-0732">Signal</keyword>
<evidence type="ECO:0000256" key="3">
    <source>
        <dbReference type="ARBA" id="ARBA00023237"/>
    </source>
</evidence>
<dbReference type="InterPro" id="IPR000531">
    <property type="entry name" value="Beta-barrel_TonB"/>
</dbReference>
<organism evidence="8 9">
    <name type="scientific">SAR92 clade bacterium</name>
    <dbReference type="NCBI Taxonomy" id="2315479"/>
    <lineage>
        <taxon>Bacteria</taxon>
        <taxon>Pseudomonadati</taxon>
        <taxon>Pseudomonadota</taxon>
        <taxon>Gammaproteobacteria</taxon>
        <taxon>Cellvibrionales</taxon>
        <taxon>Porticoccaceae</taxon>
        <taxon>SAR92 clade</taxon>
    </lineage>
</organism>
<dbReference type="InterPro" id="IPR036942">
    <property type="entry name" value="Beta-barrel_TonB_sf"/>
</dbReference>